<sequence>MTYYINVIALIDLPFLIGNPGTLVCVGDELPDPSFGLDGIGNASDGTCLLPSSENIQSVERFIRQSWYCVM</sequence>
<proteinExistence type="predicted"/>
<dbReference type="EMBL" id="JYDP01006329">
    <property type="protein sequence ID" value="KRY83807.1"/>
    <property type="molecule type" value="Genomic_DNA"/>
</dbReference>
<keyword evidence="2" id="KW-1185">Reference proteome</keyword>
<dbReference type="Proteomes" id="UP000055024">
    <property type="component" value="Unassembled WGS sequence"/>
</dbReference>
<organism evidence="1 2">
    <name type="scientific">Trichinella zimbabwensis</name>
    <dbReference type="NCBI Taxonomy" id="268475"/>
    <lineage>
        <taxon>Eukaryota</taxon>
        <taxon>Metazoa</taxon>
        <taxon>Ecdysozoa</taxon>
        <taxon>Nematoda</taxon>
        <taxon>Enoplea</taxon>
        <taxon>Dorylaimia</taxon>
        <taxon>Trichinellida</taxon>
        <taxon>Trichinellidae</taxon>
        <taxon>Trichinella</taxon>
    </lineage>
</organism>
<protein>
    <submittedName>
        <fullName evidence="1">Uncharacterized protein</fullName>
    </submittedName>
</protein>
<evidence type="ECO:0000313" key="1">
    <source>
        <dbReference type="EMBL" id="KRY83807.1"/>
    </source>
</evidence>
<accession>A0A0V1FDA7</accession>
<evidence type="ECO:0000313" key="2">
    <source>
        <dbReference type="Proteomes" id="UP000055024"/>
    </source>
</evidence>
<comment type="caution">
    <text evidence="1">The sequence shown here is derived from an EMBL/GenBank/DDBJ whole genome shotgun (WGS) entry which is preliminary data.</text>
</comment>
<name>A0A0V1FDA7_9BILA</name>
<gene>
    <name evidence="1" type="ORF">T11_6881</name>
</gene>
<dbReference type="AlphaFoldDB" id="A0A0V1FDA7"/>
<reference evidence="1 2" key="1">
    <citation type="submission" date="2015-01" db="EMBL/GenBank/DDBJ databases">
        <title>Evolution of Trichinella species and genotypes.</title>
        <authorList>
            <person name="Korhonen P.K."/>
            <person name="Edoardo P."/>
            <person name="Giuseppe L.R."/>
            <person name="Gasser R.B."/>
        </authorList>
    </citation>
    <scope>NUCLEOTIDE SEQUENCE [LARGE SCALE GENOMIC DNA]</scope>
    <source>
        <strain evidence="1">ISS1029</strain>
    </source>
</reference>